<dbReference type="EMBL" id="CM023475">
    <property type="protein sequence ID" value="KAH7944771.1"/>
    <property type="molecule type" value="Genomic_DNA"/>
</dbReference>
<proteinExistence type="predicted"/>
<gene>
    <name evidence="1" type="ORF">HPB49_000490</name>
</gene>
<comment type="caution">
    <text evidence="1">The sequence shown here is derived from an EMBL/GenBank/DDBJ whole genome shotgun (WGS) entry which is preliminary data.</text>
</comment>
<organism evidence="1 2">
    <name type="scientific">Dermacentor silvarum</name>
    <name type="common">Tick</name>
    <dbReference type="NCBI Taxonomy" id="543639"/>
    <lineage>
        <taxon>Eukaryota</taxon>
        <taxon>Metazoa</taxon>
        <taxon>Ecdysozoa</taxon>
        <taxon>Arthropoda</taxon>
        <taxon>Chelicerata</taxon>
        <taxon>Arachnida</taxon>
        <taxon>Acari</taxon>
        <taxon>Parasitiformes</taxon>
        <taxon>Ixodida</taxon>
        <taxon>Ixodoidea</taxon>
        <taxon>Ixodidae</taxon>
        <taxon>Rhipicephalinae</taxon>
        <taxon>Dermacentor</taxon>
    </lineage>
</organism>
<sequence>MQQPHLENASTTANAPVSSKVLDEQSMSIYEELVDDVILGTCFEVHRSVKLGILFLDEATDDEKKYEIVDEVGLDVFGQVPLKKQFECVCPNCQRNLAASRFAPHLEKCMGMGRNSSRIASKRIANTGRAESDVDDYDNDSDWNYLSDRKPAKKRKDKNCARRIKGKPKNGEQASTSSASGEPSNSISTYESLSMEERKALLAQMCGVISEHTKKMCTRSQRCPQHTDEQRKAVRQFLLNQGAGSSTLSADTGDEVHIDVDTFDEADNHALHDTIGQMWESVSSTNSSPADGSFQSNNAQECCTCTECVELEQILNAKQQELSEDYGVGVVKVVSKPQIEERYGVTSRPSLVFFRQSVPALFEGRHDPDSILEWIGQSLEPSVKALDDNSFEHLTQAATGATTGNWLVVFHTDKCVKNDLATGVLEGLSSKVKGTTNVAKVDIDHSPGLVERFSIKECPTILFFRLGKMYKYNLKKLEIKSLKNFVDGLYKNMKAHPVPVLQTPL</sequence>
<protein>
    <submittedName>
        <fullName evidence="1">Uncharacterized protein</fullName>
    </submittedName>
</protein>
<name>A0ACB8CIN7_DERSI</name>
<reference evidence="1" key="1">
    <citation type="submission" date="2020-05" db="EMBL/GenBank/DDBJ databases">
        <title>Large-scale comparative analyses of tick genomes elucidate their genetic diversity and vector capacities.</title>
        <authorList>
            <person name="Jia N."/>
            <person name="Wang J."/>
            <person name="Shi W."/>
            <person name="Du L."/>
            <person name="Sun Y."/>
            <person name="Zhan W."/>
            <person name="Jiang J."/>
            <person name="Wang Q."/>
            <person name="Zhang B."/>
            <person name="Ji P."/>
            <person name="Sakyi L.B."/>
            <person name="Cui X."/>
            <person name="Yuan T."/>
            <person name="Jiang B."/>
            <person name="Yang W."/>
            <person name="Lam T.T.-Y."/>
            <person name="Chang Q."/>
            <person name="Ding S."/>
            <person name="Wang X."/>
            <person name="Zhu J."/>
            <person name="Ruan X."/>
            <person name="Zhao L."/>
            <person name="Wei J."/>
            <person name="Que T."/>
            <person name="Du C."/>
            <person name="Cheng J."/>
            <person name="Dai P."/>
            <person name="Han X."/>
            <person name="Huang E."/>
            <person name="Gao Y."/>
            <person name="Liu J."/>
            <person name="Shao H."/>
            <person name="Ye R."/>
            <person name="Li L."/>
            <person name="Wei W."/>
            <person name="Wang X."/>
            <person name="Wang C."/>
            <person name="Yang T."/>
            <person name="Huo Q."/>
            <person name="Li W."/>
            <person name="Guo W."/>
            <person name="Chen H."/>
            <person name="Zhou L."/>
            <person name="Ni X."/>
            <person name="Tian J."/>
            <person name="Zhou Y."/>
            <person name="Sheng Y."/>
            <person name="Liu T."/>
            <person name="Pan Y."/>
            <person name="Xia L."/>
            <person name="Li J."/>
            <person name="Zhao F."/>
            <person name="Cao W."/>
        </authorList>
    </citation>
    <scope>NUCLEOTIDE SEQUENCE</scope>
    <source>
        <strain evidence="1">Dsil-2018</strain>
    </source>
</reference>
<evidence type="ECO:0000313" key="1">
    <source>
        <dbReference type="EMBL" id="KAH7944771.1"/>
    </source>
</evidence>
<keyword evidence="2" id="KW-1185">Reference proteome</keyword>
<evidence type="ECO:0000313" key="2">
    <source>
        <dbReference type="Proteomes" id="UP000821865"/>
    </source>
</evidence>
<dbReference type="Proteomes" id="UP000821865">
    <property type="component" value="Chromosome 6"/>
</dbReference>
<accession>A0ACB8CIN7</accession>